<dbReference type="KEGG" id="pagb:AWM79_13640"/>
<protein>
    <submittedName>
        <fullName evidence="1">Uncharacterized protein</fullName>
    </submittedName>
</protein>
<name>A0A0X1T361_PSEAA</name>
<evidence type="ECO:0000313" key="2">
    <source>
        <dbReference type="Proteomes" id="UP000063229"/>
    </source>
</evidence>
<dbReference type="Proteomes" id="UP000063229">
    <property type="component" value="Chromosome"/>
</dbReference>
<evidence type="ECO:0000313" key="1">
    <source>
        <dbReference type="EMBL" id="AMB86289.1"/>
    </source>
</evidence>
<accession>A0A0X1T361</accession>
<proteinExistence type="predicted"/>
<dbReference type="EMBL" id="CP014135">
    <property type="protein sequence ID" value="AMB86289.1"/>
    <property type="molecule type" value="Genomic_DNA"/>
</dbReference>
<reference evidence="2" key="1">
    <citation type="submission" date="2016-01" db="EMBL/GenBank/DDBJ databases">
        <authorList>
            <person name="Storey N.H."/>
            <person name="Neuman B.W."/>
        </authorList>
    </citation>
    <scope>NUCLEOTIDE SEQUENCE [LARGE SCALE GENOMIC DNA]</scope>
    <source>
        <strain evidence="2">NCPPB 2472</strain>
    </source>
</reference>
<dbReference type="STRING" id="46677.AWM79_13640"/>
<gene>
    <name evidence="1" type="ORF">AWM79_13640</name>
</gene>
<sequence length="199" mass="22690">MVCSDLKDLKDLKNELLQKIQDEDFLIGFMDELQPDQVLWASGPSFTIVPLELEMSGVKPAKTSSNEPKNKKNATKNYLLDSRVLKIEVYNANATLHEVELFRFSDDRVYSLRKNKYGEITWLKAIELVGGEVLRGCRVDADMEYWAYRYSLSTNKVREIVTLASNSLAGVIIKAEYDFDGAVDRLFFTAEGKDVDIYP</sequence>
<keyword evidence="2" id="KW-1185">Reference proteome</keyword>
<organism evidence="1 2">
    <name type="scientific">Pseudomonas agarici</name>
    <dbReference type="NCBI Taxonomy" id="46677"/>
    <lineage>
        <taxon>Bacteria</taxon>
        <taxon>Pseudomonadati</taxon>
        <taxon>Pseudomonadota</taxon>
        <taxon>Gammaproteobacteria</taxon>
        <taxon>Pseudomonadales</taxon>
        <taxon>Pseudomonadaceae</taxon>
        <taxon>Pseudomonas</taxon>
    </lineage>
</organism>
<dbReference type="AlphaFoldDB" id="A0A0X1T361"/>
<dbReference type="RefSeq" id="WP_060783070.1">
    <property type="nucleotide sequence ID" value="NZ_CP014135.1"/>
</dbReference>